<reference evidence="2" key="1">
    <citation type="journal article" date="2019" name="PLoS Negl. Trop. Dis.">
        <title>Revisiting the worldwide diversity of Leptospira species in the environment.</title>
        <authorList>
            <person name="Vincent A.T."/>
            <person name="Schiettekatte O."/>
            <person name="Bourhy P."/>
            <person name="Veyrier F.J."/>
            <person name="Picardeau M."/>
        </authorList>
    </citation>
    <scope>NUCLEOTIDE SEQUENCE [LARGE SCALE GENOMIC DNA]</scope>
    <source>
        <strain evidence="2">201800278</strain>
    </source>
</reference>
<dbReference type="Proteomes" id="UP000297465">
    <property type="component" value="Unassembled WGS sequence"/>
</dbReference>
<comment type="caution">
    <text evidence="1">The sequence shown here is derived from an EMBL/GenBank/DDBJ whole genome shotgun (WGS) entry which is preliminary data.</text>
</comment>
<dbReference type="EC" id="2.1.1.-" evidence="1"/>
<dbReference type="GO" id="GO:0032259">
    <property type="term" value="P:methylation"/>
    <property type="evidence" value="ECO:0007669"/>
    <property type="project" value="UniProtKB-KW"/>
</dbReference>
<name>A0ABY2LX74_9LEPT</name>
<dbReference type="EMBL" id="RQFO01000004">
    <property type="protein sequence ID" value="TGL05455.1"/>
    <property type="molecule type" value="Genomic_DNA"/>
</dbReference>
<keyword evidence="1" id="KW-0489">Methyltransferase</keyword>
<evidence type="ECO:0000313" key="2">
    <source>
        <dbReference type="Proteomes" id="UP000297465"/>
    </source>
</evidence>
<evidence type="ECO:0000313" key="1">
    <source>
        <dbReference type="EMBL" id="TGL05455.1"/>
    </source>
</evidence>
<gene>
    <name evidence="1" type="ORF">EHQ31_01680</name>
</gene>
<protein>
    <submittedName>
        <fullName evidence="1">Methyltransferase, TIGR04325 family</fullName>
        <ecNumber evidence="1">2.1.1.-</ecNumber>
    </submittedName>
</protein>
<dbReference type="GO" id="GO:0008168">
    <property type="term" value="F:methyltransferase activity"/>
    <property type="evidence" value="ECO:0007669"/>
    <property type="project" value="UniProtKB-KW"/>
</dbReference>
<dbReference type="InterPro" id="IPR027612">
    <property type="entry name" value="Put_MTase_LIC12133"/>
</dbReference>
<dbReference type="NCBIfam" id="TIGR04325">
    <property type="entry name" value="MTase_LIC12133"/>
    <property type="match status" value="1"/>
</dbReference>
<sequence>MLRLFFTRILNIVKLLLNDKSIFWFQGQYESWDDAVANSSGYSDATIFEKVKESALKVKKGEALFERDSCCFDLDEFSFPLSTYLLYLASRFQSSLSIIDVGGSLGSTYFQHKRLFQYLTDLKWHIIEQKHYVEFGKIELENKVLKFSENLSDSLKNTKFNAVLFSASLQYLEHWKTFINNVVNAEAEFIILDRIPILQSNHKSFVTIQHVPAYIYDASYPCHLFSQKDLDESLLNKYEIVFELPGMDHLRLKGVPLEYKSILFRRKF</sequence>
<proteinExistence type="predicted"/>
<organism evidence="1 2">
    <name type="scientific">Leptospira montravelensis</name>
    <dbReference type="NCBI Taxonomy" id="2484961"/>
    <lineage>
        <taxon>Bacteria</taxon>
        <taxon>Pseudomonadati</taxon>
        <taxon>Spirochaetota</taxon>
        <taxon>Spirochaetia</taxon>
        <taxon>Leptospirales</taxon>
        <taxon>Leptospiraceae</taxon>
        <taxon>Leptospira</taxon>
    </lineage>
</organism>
<keyword evidence="2" id="KW-1185">Reference proteome</keyword>
<dbReference type="RefSeq" id="WP_135569025.1">
    <property type="nucleotide sequence ID" value="NZ_RQFN01000011.1"/>
</dbReference>
<accession>A0ABY2LX74</accession>
<keyword evidence="1" id="KW-0808">Transferase</keyword>